<dbReference type="RefSeq" id="WP_147310252.1">
    <property type="nucleotide sequence ID" value="NZ_QRDZ01000017.1"/>
</dbReference>
<dbReference type="Proteomes" id="UP000256977">
    <property type="component" value="Unassembled WGS sequence"/>
</dbReference>
<proteinExistence type="predicted"/>
<accession>A0A3D9JN04</accession>
<feature type="chain" id="PRO_5017678894" description="Glycoside hydrolase family 42 N-terminal domain-containing protein" evidence="1">
    <location>
        <begin position="25"/>
        <end position="702"/>
    </location>
</feature>
<keyword evidence="3" id="KW-1185">Reference proteome</keyword>
<evidence type="ECO:0000313" key="2">
    <source>
        <dbReference type="EMBL" id="RED75169.1"/>
    </source>
</evidence>
<dbReference type="OrthoDB" id="2504274at2"/>
<evidence type="ECO:0000256" key="1">
    <source>
        <dbReference type="SAM" id="SignalP"/>
    </source>
</evidence>
<sequence length="702" mass="77397">MRKSVMAVVVAVLCLVTFSSQARAYVPEITPFPIGVYWSPDSEHTTDARYQEIKDMNANVVFASNGVDTLDEVDTALTHAANNGLVVIASDLRLAWRTNVLSQTIQGSTVFVRNNNPIGQTFKTPSGTGWGLNTVELGIDKTFWPSDTTLTLSIYDSPSKTTLIGSDSITGSGSTDFPVFGIYKTINSNSTYYMELTSNSPNNVAIRLGNAYADGQLYENGVATAQDLYFKVSFSQLVYNDGGKPSNTEIDDVANHFTTNAAFQGYNIYDEPSAAIMTRIQDTMMRLRQTDPNHMTFVNLFPTYATPEQLGLTEQTGAYVTSAQPLGQTFKTKPNQTTISTIQMWIDDTQWSANEELTLSLWNSPSKTSLIAQKTLNGASNNWVTFTLNASVSPDTSYYFELTHNGGGNNSVGWVIHSLIGDNWTNDGTAYVAGTPMNTDFWFTINQNIQGGTYEDYVYRWVRKLPDVLVFDHYPFRIGGGITSDYYSNLEIIRRQALAGGVDFWSFIQSIGINGYLRVPNEAEMRCQIYTNLAYGAKGYIYFTYWTPWSGGTEAFRDGLILPDGTKNTSYTWAQTLNAEVLQLGPKLMSLTSQAVYHTGTLPNSTTALPASFFMQPTGTAEPLVFGYFTDDSGRKYVMVTNRDITNSRTVSFSFSPLPSTVKEISKVNGNEVATDYNNTTGQMSATLAPGEGKLFVLPNGY</sequence>
<comment type="caution">
    <text evidence="2">The sequence shown here is derived from an EMBL/GenBank/DDBJ whole genome shotgun (WGS) entry which is preliminary data.</text>
</comment>
<feature type="signal peptide" evidence="1">
    <location>
        <begin position="1"/>
        <end position="24"/>
    </location>
</feature>
<gene>
    <name evidence="2" type="ORF">DFP98_117141</name>
</gene>
<evidence type="ECO:0000313" key="3">
    <source>
        <dbReference type="Proteomes" id="UP000256977"/>
    </source>
</evidence>
<dbReference type="Gene3D" id="3.20.20.80">
    <property type="entry name" value="Glycosidases"/>
    <property type="match status" value="1"/>
</dbReference>
<reference evidence="2 3" key="1">
    <citation type="submission" date="2018-07" db="EMBL/GenBank/DDBJ databases">
        <title>Genomic Encyclopedia of Type Strains, Phase III (KMG-III): the genomes of soil and plant-associated and newly described type strains.</title>
        <authorList>
            <person name="Whitman W."/>
        </authorList>
    </citation>
    <scope>NUCLEOTIDE SEQUENCE [LARGE SCALE GENOMIC DNA]</scope>
    <source>
        <strain evidence="2 3">CECT 7287</strain>
    </source>
</reference>
<dbReference type="AlphaFoldDB" id="A0A3D9JN04"/>
<organism evidence="2 3">
    <name type="scientific">Cohnella phaseoli</name>
    <dbReference type="NCBI Taxonomy" id="456490"/>
    <lineage>
        <taxon>Bacteria</taxon>
        <taxon>Bacillati</taxon>
        <taxon>Bacillota</taxon>
        <taxon>Bacilli</taxon>
        <taxon>Bacillales</taxon>
        <taxon>Paenibacillaceae</taxon>
        <taxon>Cohnella</taxon>
    </lineage>
</organism>
<dbReference type="EMBL" id="QRDZ01000017">
    <property type="protein sequence ID" value="RED75169.1"/>
    <property type="molecule type" value="Genomic_DNA"/>
</dbReference>
<protein>
    <recommendedName>
        <fullName evidence="4">Glycoside hydrolase family 42 N-terminal domain-containing protein</fullName>
    </recommendedName>
</protein>
<keyword evidence="1" id="KW-0732">Signal</keyword>
<name>A0A3D9JN04_9BACL</name>
<evidence type="ECO:0008006" key="4">
    <source>
        <dbReference type="Google" id="ProtNLM"/>
    </source>
</evidence>